<dbReference type="Gene3D" id="3.40.50.1820">
    <property type="entry name" value="alpha/beta hydrolase"/>
    <property type="match status" value="1"/>
</dbReference>
<dbReference type="EMBL" id="BMYM01000001">
    <property type="protein sequence ID" value="GHD30631.1"/>
    <property type="molecule type" value="Genomic_DNA"/>
</dbReference>
<dbReference type="Pfam" id="PF07859">
    <property type="entry name" value="Abhydrolase_3"/>
    <property type="match status" value="1"/>
</dbReference>
<keyword evidence="2 5" id="KW-0378">Hydrolase</keyword>
<dbReference type="RefSeq" id="WP_189476303.1">
    <property type="nucleotide sequence ID" value="NZ_BMYM01000001.1"/>
</dbReference>
<dbReference type="InterPro" id="IPR013094">
    <property type="entry name" value="AB_hydrolase_3"/>
</dbReference>
<protein>
    <submittedName>
        <fullName evidence="5">Hydrolase</fullName>
    </submittedName>
</protein>
<proteinExistence type="inferred from homology"/>
<evidence type="ECO:0000256" key="3">
    <source>
        <dbReference type="PROSITE-ProRule" id="PRU10038"/>
    </source>
</evidence>
<evidence type="ECO:0000259" key="4">
    <source>
        <dbReference type="Pfam" id="PF07859"/>
    </source>
</evidence>
<dbReference type="InterPro" id="IPR050300">
    <property type="entry name" value="GDXG_lipolytic_enzyme"/>
</dbReference>
<dbReference type="PROSITE" id="PS01173">
    <property type="entry name" value="LIPASE_GDXG_HIS"/>
    <property type="match status" value="1"/>
</dbReference>
<dbReference type="PANTHER" id="PTHR48081:SF8">
    <property type="entry name" value="ALPHA_BETA HYDROLASE FOLD-3 DOMAIN-CONTAINING PROTEIN-RELATED"/>
    <property type="match status" value="1"/>
</dbReference>
<feature type="domain" description="Alpha/beta hydrolase fold-3" evidence="4">
    <location>
        <begin position="109"/>
        <end position="323"/>
    </location>
</feature>
<keyword evidence="6" id="KW-1185">Reference proteome</keyword>
<dbReference type="PROSITE" id="PS01174">
    <property type="entry name" value="LIPASE_GDXG_SER"/>
    <property type="match status" value="1"/>
</dbReference>
<dbReference type="InterPro" id="IPR002168">
    <property type="entry name" value="Lipase_GDXG_HIS_AS"/>
</dbReference>
<evidence type="ECO:0000256" key="1">
    <source>
        <dbReference type="ARBA" id="ARBA00010515"/>
    </source>
</evidence>
<dbReference type="InterPro" id="IPR033140">
    <property type="entry name" value="Lipase_GDXG_put_SER_AS"/>
</dbReference>
<evidence type="ECO:0000313" key="5">
    <source>
        <dbReference type="EMBL" id="GHD30631.1"/>
    </source>
</evidence>
<evidence type="ECO:0000313" key="6">
    <source>
        <dbReference type="Proteomes" id="UP000644693"/>
    </source>
</evidence>
<dbReference type="GO" id="GO:0016787">
    <property type="term" value="F:hydrolase activity"/>
    <property type="evidence" value="ECO:0007669"/>
    <property type="project" value="UniProtKB-KW"/>
</dbReference>
<comment type="caution">
    <text evidence="5">The sequence shown here is derived from an EMBL/GenBank/DDBJ whole genome shotgun (WGS) entry which is preliminary data.</text>
</comment>
<dbReference type="InterPro" id="IPR029058">
    <property type="entry name" value="AB_hydrolase_fold"/>
</dbReference>
<gene>
    <name evidence="5" type="ORF">GCM10007053_12620</name>
</gene>
<dbReference type="PANTHER" id="PTHR48081">
    <property type="entry name" value="AB HYDROLASE SUPERFAMILY PROTEIN C4A8.06C"/>
    <property type="match status" value="1"/>
</dbReference>
<feature type="active site" evidence="3">
    <location>
        <position position="187"/>
    </location>
</feature>
<evidence type="ECO:0000256" key="2">
    <source>
        <dbReference type="ARBA" id="ARBA00022801"/>
    </source>
</evidence>
<dbReference type="Proteomes" id="UP000644693">
    <property type="component" value="Unassembled WGS sequence"/>
</dbReference>
<reference evidence="5" key="2">
    <citation type="submission" date="2020-09" db="EMBL/GenBank/DDBJ databases">
        <authorList>
            <person name="Sun Q."/>
            <person name="Kim S."/>
        </authorList>
    </citation>
    <scope>NUCLEOTIDE SEQUENCE</scope>
    <source>
        <strain evidence="5">KCTC 23430</strain>
    </source>
</reference>
<reference evidence="5" key="1">
    <citation type="journal article" date="2014" name="Int. J. Syst. Evol. Microbiol.">
        <title>Complete genome sequence of Corynebacterium casei LMG S-19264T (=DSM 44701T), isolated from a smear-ripened cheese.</title>
        <authorList>
            <consortium name="US DOE Joint Genome Institute (JGI-PGF)"/>
            <person name="Walter F."/>
            <person name="Albersmeier A."/>
            <person name="Kalinowski J."/>
            <person name="Ruckert C."/>
        </authorList>
    </citation>
    <scope>NUCLEOTIDE SEQUENCE</scope>
    <source>
        <strain evidence="5">KCTC 23430</strain>
    </source>
</reference>
<comment type="similarity">
    <text evidence="1">Belongs to the 'GDXG' lipolytic enzyme family.</text>
</comment>
<dbReference type="SUPFAM" id="SSF53474">
    <property type="entry name" value="alpha/beta-Hydrolases"/>
    <property type="match status" value="1"/>
</dbReference>
<name>A0A918XGE2_9GAMM</name>
<organism evidence="5 6">
    <name type="scientific">Parahalioglobus pacificus</name>
    <dbReference type="NCBI Taxonomy" id="930806"/>
    <lineage>
        <taxon>Bacteria</taxon>
        <taxon>Pseudomonadati</taxon>
        <taxon>Pseudomonadota</taxon>
        <taxon>Gammaproteobacteria</taxon>
        <taxon>Cellvibrionales</taxon>
        <taxon>Halieaceae</taxon>
        <taxon>Parahalioglobus</taxon>
    </lineage>
</organism>
<dbReference type="AlphaFoldDB" id="A0A918XGE2"/>
<accession>A0A918XGE2</accession>
<sequence length="355" mass="38442">MFALLVTLAVLVAFSFIYLRGENLDYLDSGSVPAPTGEPSPQHADVVASMGEFASQSQGLGRKERLQAIRNYMDSIGDDREFASKFSAQSSPVKGEWVIAPESDPKRRILYIHGGAWLAGSPKSHRIITDRLARLCNASVFSLDYRLLPEHTRAQGIDDCYAAYRWILETGPEGEAELDFLMVAGDSAGGSLTLATVAWARDQGLRAADAAVAFSPSTDVTMTSPSLRSNVSTDPMLGPGFGKLLKVPPVLLWWGSWITNRIPPSDPRVSPLRGDLAGLPPILIQASEAEMLFDDARRYAAKAKAAGSNVQLQTWPHMVHVWQIFSPELPEAEDAFAKIAVFIDALAPAEAGAHP</sequence>